<feature type="domain" description="ATPase F1/V1/A1 complex alpha/beta subunit N-terminal" evidence="7">
    <location>
        <begin position="2"/>
        <end position="40"/>
    </location>
</feature>
<evidence type="ECO:0008006" key="10">
    <source>
        <dbReference type="Google" id="ProtNLM"/>
    </source>
</evidence>
<evidence type="ECO:0000256" key="5">
    <source>
        <dbReference type="ARBA" id="ARBA00023065"/>
    </source>
</evidence>
<dbReference type="Gene3D" id="3.40.50.300">
    <property type="entry name" value="P-loop containing nucleotide triphosphate hydrolases"/>
    <property type="match status" value="1"/>
</dbReference>
<accession>A0ABR2M637</accession>
<dbReference type="EMBL" id="JBBWWR010000011">
    <property type="protein sequence ID" value="KAK8959620.1"/>
    <property type="molecule type" value="Genomic_DNA"/>
</dbReference>
<name>A0ABR2M637_9ASPA</name>
<dbReference type="InterPro" id="IPR036408">
    <property type="entry name" value="PSI_PsaA/B_sf"/>
</dbReference>
<evidence type="ECO:0000259" key="6">
    <source>
        <dbReference type="Pfam" id="PF00306"/>
    </source>
</evidence>
<sequence>MEFEEGTIGIALNLESNNVGVVLMGDGLMIKEGSSLKATGRIAQIPVSKAFLGRVINALSKPIDGRDGQIFLSADLFNAGIRHAINVGIYVSRVGSAAQIKAMKKVADKSKLELAQFAELEAFVQFASDLDKATQNQLARGQRLRELLKQSQSDPLAVEDQVTIIYTGTDGYLDVLGHMYRTNWAIVHGLKDILEAHKGPFTGQRVGYTYNQNGNRAFRGSKMPDLVSIILLSGLFGVRSGDFLVHHAIALDLHTTTLILVKGALDACGSKLMPDKKDFSYSFLCDGPRRGELIETLVWAHEWTPLANLIQWKDKPVALFIVQARLVGLAHFFVGTEHYVKKRFDSKGEEEPKIGTEILLDSSILKKRNQQSSFVEGKMGNSWKIAIPTA</sequence>
<dbReference type="SUPFAM" id="SSF50615">
    <property type="entry name" value="N-terminal domain of alpha and beta subunits of F1 ATP synthase"/>
    <property type="match status" value="1"/>
</dbReference>
<keyword evidence="4" id="KW-0375">Hydrogen ion transport</keyword>
<dbReference type="PANTHER" id="PTHR48082:SF2">
    <property type="entry name" value="ATP SYNTHASE SUBUNIT ALPHA, MITOCHONDRIAL"/>
    <property type="match status" value="1"/>
</dbReference>
<dbReference type="InterPro" id="IPR036121">
    <property type="entry name" value="ATPase_F1/V1/A1_a/bsu_N_sf"/>
</dbReference>
<dbReference type="InterPro" id="IPR001280">
    <property type="entry name" value="PSI_PsaA/B"/>
</dbReference>
<reference evidence="8 9" key="1">
    <citation type="journal article" date="2022" name="Nat. Plants">
        <title>Genomes of leafy and leafless Platanthera orchids illuminate the evolution of mycoheterotrophy.</title>
        <authorList>
            <person name="Li M.H."/>
            <person name="Liu K.W."/>
            <person name="Li Z."/>
            <person name="Lu H.C."/>
            <person name="Ye Q.L."/>
            <person name="Zhang D."/>
            <person name="Wang J.Y."/>
            <person name="Li Y.F."/>
            <person name="Zhong Z.M."/>
            <person name="Liu X."/>
            <person name="Yu X."/>
            <person name="Liu D.K."/>
            <person name="Tu X.D."/>
            <person name="Liu B."/>
            <person name="Hao Y."/>
            <person name="Liao X.Y."/>
            <person name="Jiang Y.T."/>
            <person name="Sun W.H."/>
            <person name="Chen J."/>
            <person name="Chen Y.Q."/>
            <person name="Ai Y."/>
            <person name="Zhai J.W."/>
            <person name="Wu S.S."/>
            <person name="Zhou Z."/>
            <person name="Hsiao Y.Y."/>
            <person name="Wu W.L."/>
            <person name="Chen Y.Y."/>
            <person name="Lin Y.F."/>
            <person name="Hsu J.L."/>
            <person name="Li C.Y."/>
            <person name="Wang Z.W."/>
            <person name="Zhao X."/>
            <person name="Zhong W.Y."/>
            <person name="Ma X.K."/>
            <person name="Ma L."/>
            <person name="Huang J."/>
            <person name="Chen G.Z."/>
            <person name="Huang M.Z."/>
            <person name="Huang L."/>
            <person name="Peng D.H."/>
            <person name="Luo Y.B."/>
            <person name="Zou S.Q."/>
            <person name="Chen S.P."/>
            <person name="Lan S."/>
            <person name="Tsai W.C."/>
            <person name="Van de Peer Y."/>
            <person name="Liu Z.J."/>
        </authorList>
    </citation>
    <scope>NUCLEOTIDE SEQUENCE [LARGE SCALE GENOMIC DNA]</scope>
    <source>
        <strain evidence="8">Lor288</strain>
    </source>
</reference>
<gene>
    <name evidence="8" type="ORF">KSP40_PGU001906</name>
</gene>
<feature type="domain" description="ATP synthase alpha subunit C-terminal" evidence="6">
    <location>
        <begin position="99"/>
        <end position="175"/>
    </location>
</feature>
<evidence type="ECO:0000256" key="1">
    <source>
        <dbReference type="ARBA" id="ARBA00004173"/>
    </source>
</evidence>
<comment type="subcellular location">
    <subcellularLocation>
        <location evidence="1">Mitochondrion</location>
    </subcellularLocation>
</comment>
<evidence type="ECO:0000313" key="8">
    <source>
        <dbReference type="EMBL" id="KAK8959620.1"/>
    </source>
</evidence>
<evidence type="ECO:0000256" key="2">
    <source>
        <dbReference type="ARBA" id="ARBA00008936"/>
    </source>
</evidence>
<dbReference type="Pfam" id="PF00223">
    <property type="entry name" value="PsaA_PsaB"/>
    <property type="match status" value="2"/>
</dbReference>
<dbReference type="SUPFAM" id="SSF47917">
    <property type="entry name" value="C-terminal domain of alpha and beta subunits of F1 ATP synthase"/>
    <property type="match status" value="1"/>
</dbReference>
<dbReference type="Proteomes" id="UP001412067">
    <property type="component" value="Unassembled WGS sequence"/>
</dbReference>
<keyword evidence="5" id="KW-0406">Ion transport</keyword>
<comment type="similarity">
    <text evidence="2">Belongs to the ATPase alpha/beta chains family.</text>
</comment>
<dbReference type="InterPro" id="IPR004100">
    <property type="entry name" value="ATPase_F1/V1/A1_a/bsu_N"/>
</dbReference>
<dbReference type="PRINTS" id="PR00257">
    <property type="entry name" value="PHOTSYSPSAAB"/>
</dbReference>
<dbReference type="InterPro" id="IPR027417">
    <property type="entry name" value="P-loop_NTPase"/>
</dbReference>
<proteinExistence type="inferred from homology"/>
<protein>
    <recommendedName>
        <fullName evidence="10">ATPase F1/V1/A1 complex alpha/beta subunit N-terminal domain-containing protein</fullName>
    </recommendedName>
</protein>
<dbReference type="Pfam" id="PF00306">
    <property type="entry name" value="ATP-synt_ab_C"/>
    <property type="match status" value="1"/>
</dbReference>
<dbReference type="Pfam" id="PF02874">
    <property type="entry name" value="ATP-synt_ab_N"/>
    <property type="match status" value="1"/>
</dbReference>
<evidence type="ECO:0000313" key="9">
    <source>
        <dbReference type="Proteomes" id="UP001412067"/>
    </source>
</evidence>
<organism evidence="8 9">
    <name type="scientific">Platanthera guangdongensis</name>
    <dbReference type="NCBI Taxonomy" id="2320717"/>
    <lineage>
        <taxon>Eukaryota</taxon>
        <taxon>Viridiplantae</taxon>
        <taxon>Streptophyta</taxon>
        <taxon>Embryophyta</taxon>
        <taxon>Tracheophyta</taxon>
        <taxon>Spermatophyta</taxon>
        <taxon>Magnoliopsida</taxon>
        <taxon>Liliopsida</taxon>
        <taxon>Asparagales</taxon>
        <taxon>Orchidaceae</taxon>
        <taxon>Orchidoideae</taxon>
        <taxon>Orchideae</taxon>
        <taxon>Orchidinae</taxon>
        <taxon>Platanthera</taxon>
    </lineage>
</organism>
<dbReference type="CDD" id="cd18113">
    <property type="entry name" value="ATP-synt_F1_alpha_C"/>
    <property type="match status" value="1"/>
</dbReference>
<evidence type="ECO:0000259" key="7">
    <source>
        <dbReference type="Pfam" id="PF02874"/>
    </source>
</evidence>
<evidence type="ECO:0000256" key="4">
    <source>
        <dbReference type="ARBA" id="ARBA00022781"/>
    </source>
</evidence>
<dbReference type="InterPro" id="IPR038376">
    <property type="entry name" value="ATP_synth_asu_C_sf"/>
</dbReference>
<keyword evidence="9" id="KW-1185">Reference proteome</keyword>
<keyword evidence="3" id="KW-0813">Transport</keyword>
<dbReference type="SUPFAM" id="SSF81558">
    <property type="entry name" value="Photosystem I subunits PsaA/PsaB"/>
    <property type="match status" value="1"/>
</dbReference>
<dbReference type="Gene3D" id="3.40.50.12240">
    <property type="match status" value="1"/>
</dbReference>
<comment type="caution">
    <text evidence="8">The sequence shown here is derived from an EMBL/GenBank/DDBJ whole genome shotgun (WGS) entry which is preliminary data.</text>
</comment>
<dbReference type="Gene3D" id="1.20.1130.10">
    <property type="entry name" value="Photosystem I PsaA/PsaB"/>
    <property type="match status" value="2"/>
</dbReference>
<dbReference type="InterPro" id="IPR000793">
    <property type="entry name" value="ATP_synth_asu_C"/>
</dbReference>
<evidence type="ECO:0000256" key="3">
    <source>
        <dbReference type="ARBA" id="ARBA00022448"/>
    </source>
</evidence>
<dbReference type="PANTHER" id="PTHR48082">
    <property type="entry name" value="ATP SYNTHASE SUBUNIT ALPHA, MITOCHONDRIAL"/>
    <property type="match status" value="1"/>
</dbReference>
<dbReference type="InterPro" id="IPR005294">
    <property type="entry name" value="ATP_synth_F1_asu"/>
</dbReference>
<dbReference type="Gene3D" id="1.20.150.20">
    <property type="entry name" value="ATP synthase alpha/beta chain, C-terminal domain"/>
    <property type="match status" value="1"/>
</dbReference>